<evidence type="ECO:0000313" key="8">
    <source>
        <dbReference type="Proteomes" id="UP000094053"/>
    </source>
</evidence>
<feature type="binding site" evidence="6">
    <location>
        <position position="161"/>
    </location>
    <ligand>
        <name>substrate</name>
    </ligand>
</feature>
<dbReference type="SUPFAM" id="SSF56601">
    <property type="entry name" value="beta-lactamase/transpeptidase-like"/>
    <property type="match status" value="1"/>
</dbReference>
<dbReference type="InterPro" id="IPR015868">
    <property type="entry name" value="Glutaminase"/>
</dbReference>
<keyword evidence="6" id="KW-0007">Acetylation</keyword>
<organism evidence="7 8">
    <name type="scientific">Mycolicibacterium flavescens</name>
    <name type="common">Mycobacterium flavescens</name>
    <dbReference type="NCBI Taxonomy" id="1776"/>
    <lineage>
        <taxon>Bacteria</taxon>
        <taxon>Bacillati</taxon>
        <taxon>Actinomycetota</taxon>
        <taxon>Actinomycetes</taxon>
        <taxon>Mycobacteriales</taxon>
        <taxon>Mycobacteriaceae</taxon>
        <taxon>Mycolicibacterium</taxon>
    </lineage>
</organism>
<reference evidence="8" key="1">
    <citation type="submission" date="2016-09" db="EMBL/GenBank/DDBJ databases">
        <authorList>
            <person name="Greninger A.L."/>
            <person name="Jerome K.R."/>
            <person name="Mcnair B."/>
            <person name="Wallis C."/>
            <person name="Fang F."/>
        </authorList>
    </citation>
    <scope>NUCLEOTIDE SEQUENCE [LARGE SCALE GENOMIC DNA]</scope>
    <source>
        <strain evidence="8">M6</strain>
    </source>
</reference>
<dbReference type="STRING" id="1776.BHQ18_14270"/>
<dbReference type="EMBL" id="MIHA01000009">
    <property type="protein sequence ID" value="ODQ89574.1"/>
    <property type="molecule type" value="Genomic_DNA"/>
</dbReference>
<evidence type="ECO:0000313" key="7">
    <source>
        <dbReference type="EMBL" id="ODQ89574.1"/>
    </source>
</evidence>
<evidence type="ECO:0000256" key="1">
    <source>
        <dbReference type="ARBA" id="ARBA00011076"/>
    </source>
</evidence>
<comment type="similarity">
    <text evidence="1 6">Belongs to the glutaminase family.</text>
</comment>
<dbReference type="PANTHER" id="PTHR12544:SF29">
    <property type="entry name" value="GLUTAMINASE"/>
    <property type="match status" value="1"/>
</dbReference>
<sequence>MTVTAENWLEGLVDEIRPALYGGAVSGYLPEFEAARVDDLAIAIDYGADGILTAGQCHSLFTAQSVVKVFTLLLALHHRGEDYVFERVGCDQGIGSYNSLETFIRGSGVPVNPFVNAGALVVVDMLPGSDPDSRVRNVVDFIRALSGNTSIGVNTGVARSEHTLADRNRALGYFLRSHRLISTDVEELLWAYCQMCAIEVDVVDLARAARVLAQARDVVVEGQVLRAAHLRLVRRLMLFAGMYEASGQYACDVGIPAKCGVSGATIGVVYQRMGIGVYGPALDRSGNSVGGLRVLRQLSGTLDFD</sequence>
<proteinExistence type="inferred from homology"/>
<dbReference type="GO" id="GO:0006537">
    <property type="term" value="P:glutamate biosynthetic process"/>
    <property type="evidence" value="ECO:0007669"/>
    <property type="project" value="TreeGrafter"/>
</dbReference>
<dbReference type="Proteomes" id="UP000094053">
    <property type="component" value="Unassembled WGS sequence"/>
</dbReference>
<evidence type="ECO:0000256" key="5">
    <source>
        <dbReference type="ARBA" id="ARBA00049534"/>
    </source>
</evidence>
<evidence type="ECO:0000256" key="6">
    <source>
        <dbReference type="HAMAP-Rule" id="MF_00313"/>
    </source>
</evidence>
<dbReference type="NCBIfam" id="TIGR03814">
    <property type="entry name" value="Gln_ase"/>
    <property type="match status" value="1"/>
</dbReference>
<dbReference type="GO" id="GO:0006543">
    <property type="term" value="P:L-glutamine catabolic process"/>
    <property type="evidence" value="ECO:0007669"/>
    <property type="project" value="TreeGrafter"/>
</dbReference>
<dbReference type="OrthoDB" id="9788822at2"/>
<accession>A0A1E3RI86</accession>
<feature type="binding site" evidence="6">
    <location>
        <position position="192"/>
    </location>
    <ligand>
        <name>substrate</name>
    </ligand>
</feature>
<evidence type="ECO:0000256" key="2">
    <source>
        <dbReference type="ARBA" id="ARBA00011881"/>
    </source>
</evidence>
<feature type="binding site" evidence="6">
    <location>
        <position position="168"/>
    </location>
    <ligand>
        <name>substrate</name>
    </ligand>
</feature>
<dbReference type="InterPro" id="IPR012338">
    <property type="entry name" value="Beta-lactam/transpept-like"/>
</dbReference>
<dbReference type="HAMAP" id="MF_00313">
    <property type="entry name" value="Glutaminase"/>
    <property type="match status" value="1"/>
</dbReference>
<dbReference type="GO" id="GO:0004359">
    <property type="term" value="F:glutaminase activity"/>
    <property type="evidence" value="ECO:0007669"/>
    <property type="project" value="UniProtKB-UniRule"/>
</dbReference>
<dbReference type="Pfam" id="PF04960">
    <property type="entry name" value="Glutaminase"/>
    <property type="match status" value="1"/>
</dbReference>
<dbReference type="AlphaFoldDB" id="A0A1E3RI86"/>
<gene>
    <name evidence="6" type="primary">glsA</name>
    <name evidence="7" type="ORF">BHQ18_14270</name>
</gene>
<evidence type="ECO:0000256" key="3">
    <source>
        <dbReference type="ARBA" id="ARBA00012918"/>
    </source>
</evidence>
<comment type="subunit">
    <text evidence="2 6">Homotetramer.</text>
</comment>
<feature type="binding site" evidence="6">
    <location>
        <position position="243"/>
    </location>
    <ligand>
        <name>substrate</name>
    </ligand>
</feature>
<keyword evidence="4 6" id="KW-0378">Hydrolase</keyword>
<feature type="binding site" evidence="6">
    <location>
        <position position="116"/>
    </location>
    <ligand>
        <name>substrate</name>
    </ligand>
</feature>
<dbReference type="EC" id="3.5.1.2" evidence="3 6"/>
<feature type="binding site" evidence="6">
    <location>
        <position position="65"/>
    </location>
    <ligand>
        <name>substrate</name>
    </ligand>
</feature>
<protein>
    <recommendedName>
        <fullName evidence="3 6">Glutaminase</fullName>
        <ecNumber evidence="3 6">3.5.1.2</ecNumber>
    </recommendedName>
</protein>
<dbReference type="PANTHER" id="PTHR12544">
    <property type="entry name" value="GLUTAMINASE"/>
    <property type="match status" value="1"/>
</dbReference>
<name>A0A1E3RI86_MYCFV</name>
<feature type="binding site" evidence="6">
    <location>
        <position position="261"/>
    </location>
    <ligand>
        <name>substrate</name>
    </ligand>
</feature>
<comment type="caution">
    <text evidence="7">The sequence shown here is derived from an EMBL/GenBank/DDBJ whole genome shotgun (WGS) entry which is preliminary data.</text>
</comment>
<dbReference type="RefSeq" id="WP_069414268.1">
    <property type="nucleotide sequence ID" value="NZ_JACKUL010000026.1"/>
</dbReference>
<dbReference type="Gene3D" id="3.40.710.10">
    <property type="entry name" value="DD-peptidase/beta-lactamase superfamily"/>
    <property type="match status" value="1"/>
</dbReference>
<keyword evidence="8" id="KW-1185">Reference proteome</keyword>
<evidence type="ECO:0000256" key="4">
    <source>
        <dbReference type="ARBA" id="ARBA00022801"/>
    </source>
</evidence>
<comment type="catalytic activity">
    <reaction evidence="5 6">
        <text>L-glutamine + H2O = L-glutamate + NH4(+)</text>
        <dbReference type="Rhea" id="RHEA:15889"/>
        <dbReference type="ChEBI" id="CHEBI:15377"/>
        <dbReference type="ChEBI" id="CHEBI:28938"/>
        <dbReference type="ChEBI" id="CHEBI:29985"/>
        <dbReference type="ChEBI" id="CHEBI:58359"/>
        <dbReference type="EC" id="3.5.1.2"/>
    </reaction>
</comment>